<dbReference type="AlphaFoldDB" id="A0A7Y0AT73"/>
<organism evidence="1 2">
    <name type="scientific">Rhizobium terricola</name>
    <dbReference type="NCBI Taxonomy" id="2728849"/>
    <lineage>
        <taxon>Bacteria</taxon>
        <taxon>Pseudomonadati</taxon>
        <taxon>Pseudomonadota</taxon>
        <taxon>Alphaproteobacteria</taxon>
        <taxon>Hyphomicrobiales</taxon>
        <taxon>Rhizobiaceae</taxon>
        <taxon>Rhizobium/Agrobacterium group</taxon>
        <taxon>Rhizobium</taxon>
    </lineage>
</organism>
<keyword evidence="2" id="KW-1185">Reference proteome</keyword>
<dbReference type="EMBL" id="JABBGK010000001">
    <property type="protein sequence ID" value="NML73071.1"/>
    <property type="molecule type" value="Genomic_DNA"/>
</dbReference>
<name>A0A7Y0AT73_9HYPH</name>
<sequence length="110" mass="12527">MRNPDLPLFTWKPRSCVVMPFPQARRIGKARKYAATAYRLEDEPRRLASYRVRVRNELIRMLVEGGVDEITAAAEAVAFDLIIDREIERLRVMDRLGLLDDTQLGPSGAA</sequence>
<evidence type="ECO:0000313" key="2">
    <source>
        <dbReference type="Proteomes" id="UP000541470"/>
    </source>
</evidence>
<gene>
    <name evidence="1" type="ORF">HHL25_02920</name>
</gene>
<accession>A0A7Y0AT73</accession>
<proteinExistence type="predicted"/>
<evidence type="ECO:0000313" key="1">
    <source>
        <dbReference type="EMBL" id="NML73071.1"/>
    </source>
</evidence>
<comment type="caution">
    <text evidence="1">The sequence shown here is derived from an EMBL/GenBank/DDBJ whole genome shotgun (WGS) entry which is preliminary data.</text>
</comment>
<reference evidence="1 2" key="1">
    <citation type="submission" date="2020-04" db="EMBL/GenBank/DDBJ databases">
        <title>Rhizobium sp. S-51 isolated from soil.</title>
        <authorList>
            <person name="Dahal R.H."/>
        </authorList>
    </citation>
    <scope>NUCLEOTIDE SEQUENCE [LARGE SCALE GENOMIC DNA]</scope>
    <source>
        <strain evidence="1 2">S-51</strain>
    </source>
</reference>
<dbReference type="RefSeq" id="WP_169587093.1">
    <property type="nucleotide sequence ID" value="NZ_JABBGK010000001.1"/>
</dbReference>
<protein>
    <submittedName>
        <fullName evidence="1">Uncharacterized protein</fullName>
    </submittedName>
</protein>
<dbReference type="InterPro" id="IPR045720">
    <property type="entry name" value="DUF6074"/>
</dbReference>
<dbReference type="Proteomes" id="UP000541470">
    <property type="component" value="Unassembled WGS sequence"/>
</dbReference>
<dbReference type="Pfam" id="PF19551">
    <property type="entry name" value="DUF6074"/>
    <property type="match status" value="1"/>
</dbReference>